<dbReference type="STRING" id="1618484.UR56_C0008G0037"/>
<dbReference type="Pfam" id="PF05973">
    <property type="entry name" value="Gp49"/>
    <property type="match status" value="1"/>
</dbReference>
<evidence type="ECO:0000313" key="1">
    <source>
        <dbReference type="EMBL" id="KKP61733.1"/>
    </source>
</evidence>
<sequence length="117" mass="13887">MTTKIQYFISSSGVNPVKDFIDSLEQKQKIKIFHIFKLIIEYGIHSIPQHTKKLRGTPLWEVRILGKDNIRIIYIIPRNETVLLLHGFIKKTQKTNPKEINIAIKRYRQWLLTNDIF</sequence>
<organism evidence="1 2">
    <name type="scientific">Candidatus Roizmanbacteria bacterium GW2011_GWC2_34_23</name>
    <dbReference type="NCBI Taxonomy" id="1618484"/>
    <lineage>
        <taxon>Bacteria</taxon>
        <taxon>Candidatus Roizmaniibacteriota</taxon>
    </lineage>
</organism>
<dbReference type="EMBL" id="LBPR01000008">
    <property type="protein sequence ID" value="KKP61733.1"/>
    <property type="molecule type" value="Genomic_DNA"/>
</dbReference>
<dbReference type="Proteomes" id="UP000034004">
    <property type="component" value="Unassembled WGS sequence"/>
</dbReference>
<protein>
    <submittedName>
        <fullName evidence="1">Toxin-antitoxin system, toxin component, RelE family</fullName>
    </submittedName>
</protein>
<reference evidence="1 2" key="1">
    <citation type="journal article" date="2015" name="Nature">
        <title>rRNA introns, odd ribosomes, and small enigmatic genomes across a large radiation of phyla.</title>
        <authorList>
            <person name="Brown C.T."/>
            <person name="Hug L.A."/>
            <person name="Thomas B.C."/>
            <person name="Sharon I."/>
            <person name="Castelle C.J."/>
            <person name="Singh A."/>
            <person name="Wilkins M.J."/>
            <person name="Williams K.H."/>
            <person name="Banfield J.F."/>
        </authorList>
    </citation>
    <scope>NUCLEOTIDE SEQUENCE [LARGE SCALE GENOMIC DNA]</scope>
</reference>
<accession>A0A0G0AX16</accession>
<comment type="caution">
    <text evidence="1">The sequence shown here is derived from an EMBL/GenBank/DDBJ whole genome shotgun (WGS) entry which is preliminary data.</text>
</comment>
<gene>
    <name evidence="1" type="ORF">UR56_C0008G0037</name>
</gene>
<dbReference type="InterPro" id="IPR009241">
    <property type="entry name" value="HigB-like"/>
</dbReference>
<dbReference type="AlphaFoldDB" id="A0A0G0AX16"/>
<name>A0A0G0AX16_9BACT</name>
<evidence type="ECO:0000313" key="2">
    <source>
        <dbReference type="Proteomes" id="UP000034004"/>
    </source>
</evidence>
<proteinExistence type="predicted"/>